<dbReference type="Pfam" id="PF00075">
    <property type="entry name" value="RNase_H"/>
    <property type="match status" value="1"/>
</dbReference>
<dbReference type="Proteomes" id="UP000642993">
    <property type="component" value="Unassembled WGS sequence"/>
</dbReference>
<protein>
    <recommendedName>
        <fullName evidence="1">RNase H type-1 domain-containing protein</fullName>
    </recommendedName>
</protein>
<dbReference type="AlphaFoldDB" id="A0A927JAP5"/>
<evidence type="ECO:0000259" key="1">
    <source>
        <dbReference type="PROSITE" id="PS50879"/>
    </source>
</evidence>
<dbReference type="InterPro" id="IPR036397">
    <property type="entry name" value="RNaseH_sf"/>
</dbReference>
<dbReference type="InterPro" id="IPR012337">
    <property type="entry name" value="RNaseH-like_sf"/>
</dbReference>
<organism evidence="2 3">
    <name type="scientific">Lolliginicoccus lacisalsi</name>
    <dbReference type="NCBI Taxonomy" id="2742202"/>
    <lineage>
        <taxon>Bacteria</taxon>
        <taxon>Bacillati</taxon>
        <taxon>Actinomycetota</taxon>
        <taxon>Actinomycetes</taxon>
        <taxon>Mycobacteriales</taxon>
        <taxon>Hoyosellaceae</taxon>
        <taxon>Lolliginicoccus</taxon>
    </lineage>
</organism>
<comment type="caution">
    <text evidence="2">The sequence shown here is derived from an EMBL/GenBank/DDBJ whole genome shotgun (WGS) entry which is preliminary data.</text>
</comment>
<proteinExistence type="predicted"/>
<dbReference type="GO" id="GO:0004523">
    <property type="term" value="F:RNA-DNA hybrid ribonuclease activity"/>
    <property type="evidence" value="ECO:0007669"/>
    <property type="project" value="InterPro"/>
</dbReference>
<accession>A0A927JAP5</accession>
<reference evidence="2" key="1">
    <citation type="submission" date="2020-09" db="EMBL/GenBank/DDBJ databases">
        <title>Hoyosella lacisalsi sp. nov., a halotolerant actinobacterium isolated from soil of Lake Gudzhirganskoe.</title>
        <authorList>
            <person name="Yang Q."/>
            <person name="Guo P.Y."/>
            <person name="Liu S.W."/>
            <person name="Li F.N."/>
            <person name="Sun C.H."/>
        </authorList>
    </citation>
    <scope>NUCLEOTIDE SEQUENCE</scope>
    <source>
        <strain evidence="2">G463</strain>
    </source>
</reference>
<evidence type="ECO:0000313" key="2">
    <source>
        <dbReference type="EMBL" id="MBD8505794.1"/>
    </source>
</evidence>
<dbReference type="InterPro" id="IPR002156">
    <property type="entry name" value="RNaseH_domain"/>
</dbReference>
<dbReference type="RefSeq" id="WP_192038254.1">
    <property type="nucleotide sequence ID" value="NZ_JACYWE010000002.1"/>
</dbReference>
<dbReference type="EMBL" id="JACYWE010000002">
    <property type="protein sequence ID" value="MBD8505794.1"/>
    <property type="molecule type" value="Genomic_DNA"/>
</dbReference>
<keyword evidence="3" id="KW-1185">Reference proteome</keyword>
<dbReference type="PROSITE" id="PS50879">
    <property type="entry name" value="RNASE_H_1"/>
    <property type="match status" value="1"/>
</dbReference>
<gene>
    <name evidence="2" type="ORF">HT102_04755</name>
</gene>
<sequence length="330" mass="35483">MPVRWSVLTNTVRRGLTGRIAPAPLPQGAPRWRAVIRTFHAPCFTGESIAPPAWAVAAVTDGAHLTTHVTSARLPGTQGRAVENATALAGLNCFAGLYEAIQAADGEISLHIHNPALQSLLRDAAESFPLATMSGSFTRSVERQKLSEATVRAMRSIAAHHEALLREHHARQTVLLIGTDASIDKLRPGAGIAAIDAEGRTATRFLPAIADTFHAELAAIELAIDSAPRDLPLRILSDNQHAVRALGKKANLHRISNASTRRLVQRITSKRNGRRIEISWVRGHNGHSLNEAAHRLAVATRRCRTANATPEALRAISHTIASDLLVAQPA</sequence>
<feature type="domain" description="RNase H type-1" evidence="1">
    <location>
        <begin position="171"/>
        <end position="302"/>
    </location>
</feature>
<evidence type="ECO:0000313" key="3">
    <source>
        <dbReference type="Proteomes" id="UP000642993"/>
    </source>
</evidence>
<dbReference type="GO" id="GO:0003676">
    <property type="term" value="F:nucleic acid binding"/>
    <property type="evidence" value="ECO:0007669"/>
    <property type="project" value="InterPro"/>
</dbReference>
<dbReference type="Gene3D" id="3.30.420.10">
    <property type="entry name" value="Ribonuclease H-like superfamily/Ribonuclease H"/>
    <property type="match status" value="1"/>
</dbReference>
<name>A0A927JAP5_9ACTN</name>
<dbReference type="SUPFAM" id="SSF53098">
    <property type="entry name" value="Ribonuclease H-like"/>
    <property type="match status" value="1"/>
</dbReference>